<reference evidence="1 2" key="1">
    <citation type="submission" date="2019-03" db="EMBL/GenBank/DDBJ databases">
        <title>First draft genome of Liparis tanakae, snailfish: a comprehensive survey of snailfish specific genes.</title>
        <authorList>
            <person name="Kim W."/>
            <person name="Song I."/>
            <person name="Jeong J.-H."/>
            <person name="Kim D."/>
            <person name="Kim S."/>
            <person name="Ryu S."/>
            <person name="Song J.Y."/>
            <person name="Lee S.K."/>
        </authorList>
    </citation>
    <scope>NUCLEOTIDE SEQUENCE [LARGE SCALE GENOMIC DNA]</scope>
    <source>
        <tissue evidence="1">Muscle</tissue>
    </source>
</reference>
<dbReference type="EMBL" id="SRLO01000028">
    <property type="protein sequence ID" value="TNN84240.1"/>
    <property type="molecule type" value="Genomic_DNA"/>
</dbReference>
<proteinExistence type="predicted"/>
<organism evidence="1 2">
    <name type="scientific">Liparis tanakae</name>
    <name type="common">Tanaka's snailfish</name>
    <dbReference type="NCBI Taxonomy" id="230148"/>
    <lineage>
        <taxon>Eukaryota</taxon>
        <taxon>Metazoa</taxon>
        <taxon>Chordata</taxon>
        <taxon>Craniata</taxon>
        <taxon>Vertebrata</taxon>
        <taxon>Euteleostomi</taxon>
        <taxon>Actinopterygii</taxon>
        <taxon>Neopterygii</taxon>
        <taxon>Teleostei</taxon>
        <taxon>Neoteleostei</taxon>
        <taxon>Acanthomorphata</taxon>
        <taxon>Eupercaria</taxon>
        <taxon>Perciformes</taxon>
        <taxon>Cottioidei</taxon>
        <taxon>Cottales</taxon>
        <taxon>Liparidae</taxon>
        <taxon>Liparis</taxon>
    </lineage>
</organism>
<accession>A0A4Z2J1Z9</accession>
<comment type="caution">
    <text evidence="1">The sequence shown here is derived from an EMBL/GenBank/DDBJ whole genome shotgun (WGS) entry which is preliminary data.</text>
</comment>
<dbReference type="AlphaFoldDB" id="A0A4Z2J1Z9"/>
<keyword evidence="2" id="KW-1185">Reference proteome</keyword>
<gene>
    <name evidence="1" type="ORF">EYF80_005567</name>
</gene>
<protein>
    <submittedName>
        <fullName evidence="1">Uncharacterized protein</fullName>
    </submittedName>
</protein>
<evidence type="ECO:0000313" key="1">
    <source>
        <dbReference type="EMBL" id="TNN84240.1"/>
    </source>
</evidence>
<name>A0A4Z2J1Z9_9TELE</name>
<dbReference type="Proteomes" id="UP000314294">
    <property type="component" value="Unassembled WGS sequence"/>
</dbReference>
<evidence type="ECO:0000313" key="2">
    <source>
        <dbReference type="Proteomes" id="UP000314294"/>
    </source>
</evidence>
<sequence>MTWVPFHNNPKAKDNIVRNLANPAHHRLQGTSPKRQSRDRGKLVIAPRGLLTSCSAEVHERHLFGEPIMPGVMCRHCGVFASGKRVDLGVWQVAWDVCWKWHSSVERVPTTLATLAQ</sequence>